<evidence type="ECO:0000313" key="2">
    <source>
        <dbReference type="EMBL" id="PCE42946.1"/>
    </source>
</evidence>
<dbReference type="Gene3D" id="3.30.70.100">
    <property type="match status" value="1"/>
</dbReference>
<evidence type="ECO:0000313" key="3">
    <source>
        <dbReference type="Proteomes" id="UP000218934"/>
    </source>
</evidence>
<accession>A0A2A4FYW9</accession>
<dbReference type="Proteomes" id="UP000218934">
    <property type="component" value="Unassembled WGS sequence"/>
</dbReference>
<comment type="caution">
    <text evidence="2">The sequence shown here is derived from an EMBL/GenBank/DDBJ whole genome shotgun (WGS) entry which is preliminary data.</text>
</comment>
<keyword evidence="3" id="KW-1185">Reference proteome</keyword>
<feature type="domain" description="DUF1330" evidence="1">
    <location>
        <begin position="3"/>
        <end position="92"/>
    </location>
</feature>
<dbReference type="KEGG" id="rdi:CMV14_16685"/>
<dbReference type="PANTHER" id="PTHR41521:SF4">
    <property type="entry name" value="BLR0684 PROTEIN"/>
    <property type="match status" value="1"/>
</dbReference>
<dbReference type="AlphaFoldDB" id="A0A2A4FYW9"/>
<dbReference type="EMBL" id="NWUF01000005">
    <property type="protein sequence ID" value="PCE42946.1"/>
    <property type="molecule type" value="Genomic_DNA"/>
</dbReference>
<protein>
    <submittedName>
        <fullName evidence="2">DUF1330 domain-containing protein</fullName>
    </submittedName>
</protein>
<dbReference type="PANTHER" id="PTHR41521">
    <property type="match status" value="1"/>
</dbReference>
<dbReference type="Pfam" id="PF07045">
    <property type="entry name" value="DUF1330"/>
    <property type="match status" value="1"/>
</dbReference>
<sequence length="100" mass="10872">MAAYLVGAIDVHDDAGYARYRQGALPLIAALGDVELVSGDDCPFLFEGQAPANHLFILKFPSLDRAKAFMASADYGRCIPFRHASAHTRFIMAMRGPDEA</sequence>
<name>A0A2A4FYW9_9SPHN</name>
<gene>
    <name evidence="2" type="ORF">COO09_06470</name>
</gene>
<proteinExistence type="predicted"/>
<dbReference type="InterPro" id="IPR011008">
    <property type="entry name" value="Dimeric_a/b-barrel"/>
</dbReference>
<evidence type="ECO:0000259" key="1">
    <source>
        <dbReference type="Pfam" id="PF07045"/>
    </source>
</evidence>
<dbReference type="InterPro" id="IPR010753">
    <property type="entry name" value="DUF1330"/>
</dbReference>
<organism evidence="2 3">
    <name type="scientific">Rhizorhabdus dicambivorans</name>
    <dbReference type="NCBI Taxonomy" id="1850238"/>
    <lineage>
        <taxon>Bacteria</taxon>
        <taxon>Pseudomonadati</taxon>
        <taxon>Pseudomonadota</taxon>
        <taxon>Alphaproteobacteria</taxon>
        <taxon>Sphingomonadales</taxon>
        <taxon>Sphingomonadaceae</taxon>
        <taxon>Rhizorhabdus</taxon>
    </lineage>
</organism>
<dbReference type="SUPFAM" id="SSF54909">
    <property type="entry name" value="Dimeric alpha+beta barrel"/>
    <property type="match status" value="1"/>
</dbReference>
<dbReference type="RefSeq" id="WP_066969509.1">
    <property type="nucleotide sequence ID" value="NZ_CP023449.1"/>
</dbReference>
<dbReference type="OrthoDB" id="9806380at2"/>
<reference evidence="2 3" key="1">
    <citation type="submission" date="2017-09" db="EMBL/GenBank/DDBJ databases">
        <title>The Catabolism of 3,6-Dichlorosalicylic acid is Initiated by the Cytochrome P450 Monooxygenase DsmABC in Rhizorhabdus dicambivorans Ndbn-20.</title>
        <authorList>
            <person name="Na L."/>
        </authorList>
    </citation>
    <scope>NUCLEOTIDE SEQUENCE [LARGE SCALE GENOMIC DNA]</scope>
    <source>
        <strain evidence="2 3">Ndbn-20m</strain>
    </source>
</reference>